<dbReference type="EMBL" id="CACRXK020035659">
    <property type="protein sequence ID" value="CAB4044639.1"/>
    <property type="molecule type" value="Genomic_DNA"/>
</dbReference>
<protein>
    <submittedName>
        <fullName evidence="5">Coagulation factor VII</fullName>
    </submittedName>
</protein>
<dbReference type="GO" id="GO:0006508">
    <property type="term" value="P:proteolysis"/>
    <property type="evidence" value="ECO:0007669"/>
    <property type="project" value="UniProtKB-KW"/>
</dbReference>
<dbReference type="SUPFAM" id="SSF50494">
    <property type="entry name" value="Trypsin-like serine proteases"/>
    <property type="match status" value="1"/>
</dbReference>
<feature type="non-terminal residue" evidence="5">
    <location>
        <position position="1"/>
    </location>
</feature>
<reference evidence="5" key="1">
    <citation type="submission" date="2020-04" db="EMBL/GenBank/DDBJ databases">
        <authorList>
            <person name="Alioto T."/>
            <person name="Alioto T."/>
            <person name="Gomez Garrido J."/>
        </authorList>
    </citation>
    <scope>NUCLEOTIDE SEQUENCE</scope>
    <source>
        <strain evidence="5">A484AB</strain>
    </source>
</reference>
<keyword evidence="1" id="KW-0645">Protease</keyword>
<accession>A0A6S7LUU9</accession>
<evidence type="ECO:0000256" key="4">
    <source>
        <dbReference type="SAM" id="MobiDB-lite"/>
    </source>
</evidence>
<dbReference type="InterPro" id="IPR001314">
    <property type="entry name" value="Peptidase_S1A"/>
</dbReference>
<gene>
    <name evidence="5" type="ORF">PACLA_8A028064</name>
</gene>
<dbReference type="PROSITE" id="PS50240">
    <property type="entry name" value="TRYPSIN_DOM"/>
    <property type="match status" value="1"/>
</dbReference>
<evidence type="ECO:0000313" key="5">
    <source>
        <dbReference type="EMBL" id="CAB4044639.1"/>
    </source>
</evidence>
<dbReference type="Proteomes" id="UP001152795">
    <property type="component" value="Unassembled WGS sequence"/>
</dbReference>
<dbReference type="AlphaFoldDB" id="A0A6S7LUU9"/>
<keyword evidence="2" id="KW-0378">Hydrolase</keyword>
<dbReference type="GO" id="GO:0004252">
    <property type="term" value="F:serine-type endopeptidase activity"/>
    <property type="evidence" value="ECO:0007669"/>
    <property type="project" value="InterPro"/>
</dbReference>
<name>A0A6S7LUU9_PARCT</name>
<keyword evidence="3" id="KW-0720">Serine protease</keyword>
<dbReference type="PRINTS" id="PR00722">
    <property type="entry name" value="CHYMOTRYPSIN"/>
</dbReference>
<keyword evidence="6" id="KW-1185">Reference proteome</keyword>
<dbReference type="InterPro" id="IPR043504">
    <property type="entry name" value="Peptidase_S1_PA_chymotrypsin"/>
</dbReference>
<organism evidence="5 6">
    <name type="scientific">Paramuricea clavata</name>
    <name type="common">Red gorgonian</name>
    <name type="synonym">Violescent sea-whip</name>
    <dbReference type="NCBI Taxonomy" id="317549"/>
    <lineage>
        <taxon>Eukaryota</taxon>
        <taxon>Metazoa</taxon>
        <taxon>Cnidaria</taxon>
        <taxon>Anthozoa</taxon>
        <taxon>Octocorallia</taxon>
        <taxon>Malacalcyonacea</taxon>
        <taxon>Plexauridae</taxon>
        <taxon>Paramuricea</taxon>
    </lineage>
</organism>
<proteinExistence type="predicted"/>
<dbReference type="Gene3D" id="2.40.10.10">
    <property type="entry name" value="Trypsin-like serine proteases"/>
    <property type="match status" value="1"/>
</dbReference>
<evidence type="ECO:0000256" key="3">
    <source>
        <dbReference type="ARBA" id="ARBA00022825"/>
    </source>
</evidence>
<evidence type="ECO:0000313" key="6">
    <source>
        <dbReference type="Proteomes" id="UP001152795"/>
    </source>
</evidence>
<dbReference type="InterPro" id="IPR009003">
    <property type="entry name" value="Peptidase_S1_PA"/>
</dbReference>
<dbReference type="PANTHER" id="PTHR24264:SF54">
    <property type="entry name" value="PEPTIDASE S1 DOMAIN-CONTAINING PROTEIN"/>
    <property type="match status" value="1"/>
</dbReference>
<dbReference type="InterPro" id="IPR001254">
    <property type="entry name" value="Trypsin_dom"/>
</dbReference>
<dbReference type="GO" id="GO:0005615">
    <property type="term" value="C:extracellular space"/>
    <property type="evidence" value="ECO:0007669"/>
    <property type="project" value="TreeGrafter"/>
</dbReference>
<sequence length="135" mass="15251">MKSNNNNKWECGQAGDTSLRDNLKTPNRKLSKDDAWPWQAVIYVDAAFKCGGALVADNWVLTAASCFDRKMFTNLTGHIIRVVLGEHNRFDEAGTEQPYEAVKLIRPSKSGKHRRDDIAMVKLQYPIKPTSYAHT</sequence>
<evidence type="ECO:0000256" key="1">
    <source>
        <dbReference type="ARBA" id="ARBA00022670"/>
    </source>
</evidence>
<feature type="region of interest" description="Disordered" evidence="4">
    <location>
        <begin position="1"/>
        <end position="30"/>
    </location>
</feature>
<evidence type="ECO:0000256" key="2">
    <source>
        <dbReference type="ARBA" id="ARBA00022801"/>
    </source>
</evidence>
<dbReference type="Pfam" id="PF00089">
    <property type="entry name" value="Trypsin"/>
    <property type="match status" value="1"/>
</dbReference>
<comment type="caution">
    <text evidence="5">The sequence shown here is derived from an EMBL/GenBank/DDBJ whole genome shotgun (WGS) entry which is preliminary data.</text>
</comment>
<dbReference type="OrthoDB" id="6127264at2759"/>
<dbReference type="InterPro" id="IPR050127">
    <property type="entry name" value="Serine_Proteases_S1"/>
</dbReference>
<dbReference type="PANTHER" id="PTHR24264">
    <property type="entry name" value="TRYPSIN-RELATED"/>
    <property type="match status" value="1"/>
</dbReference>